<dbReference type="PhylomeDB" id="B3M256"/>
<dbReference type="PANTHER" id="PTHR21115:SF0">
    <property type="entry name" value="GH06117P-RELATED"/>
    <property type="match status" value="1"/>
</dbReference>
<dbReference type="AlphaFoldDB" id="B3M256"/>
<dbReference type="OMA" id="ARVYQNW"/>
<dbReference type="Pfam" id="PF16013">
    <property type="entry name" value="DUF4781"/>
    <property type="match status" value="1"/>
</dbReference>
<dbReference type="Proteomes" id="UP000007801">
    <property type="component" value="Unassembled WGS sequence"/>
</dbReference>
<reference evidence="2 3" key="1">
    <citation type="journal article" date="2007" name="Nature">
        <title>Evolution of genes and genomes on the Drosophila phylogeny.</title>
        <authorList>
            <consortium name="Drosophila 12 Genomes Consortium"/>
            <person name="Clark A.G."/>
            <person name="Eisen M.B."/>
            <person name="Smith D.R."/>
            <person name="Bergman C.M."/>
            <person name="Oliver B."/>
            <person name="Markow T.A."/>
            <person name="Kaufman T.C."/>
            <person name="Kellis M."/>
            <person name="Gelbart W."/>
            <person name="Iyer V.N."/>
            <person name="Pollard D.A."/>
            <person name="Sackton T.B."/>
            <person name="Larracuente A.M."/>
            <person name="Singh N.D."/>
            <person name="Abad J.P."/>
            <person name="Abt D.N."/>
            <person name="Adryan B."/>
            <person name="Aguade M."/>
            <person name="Akashi H."/>
            <person name="Anderson W.W."/>
            <person name="Aquadro C.F."/>
            <person name="Ardell D.H."/>
            <person name="Arguello R."/>
            <person name="Artieri C.G."/>
            <person name="Barbash D.A."/>
            <person name="Barker D."/>
            <person name="Barsanti P."/>
            <person name="Batterham P."/>
            <person name="Batzoglou S."/>
            <person name="Begun D."/>
            <person name="Bhutkar A."/>
            <person name="Blanco E."/>
            <person name="Bosak S.A."/>
            <person name="Bradley R.K."/>
            <person name="Brand A.D."/>
            <person name="Brent M.R."/>
            <person name="Brooks A.N."/>
            <person name="Brown R.H."/>
            <person name="Butlin R.K."/>
            <person name="Caggese C."/>
            <person name="Calvi B.R."/>
            <person name="Bernardo de Carvalho A."/>
            <person name="Caspi A."/>
            <person name="Castrezana S."/>
            <person name="Celniker S.E."/>
            <person name="Chang J.L."/>
            <person name="Chapple C."/>
            <person name="Chatterji S."/>
            <person name="Chinwalla A."/>
            <person name="Civetta A."/>
            <person name="Clifton S.W."/>
            <person name="Comeron J.M."/>
            <person name="Costello J.C."/>
            <person name="Coyne J.A."/>
            <person name="Daub J."/>
            <person name="David R.G."/>
            <person name="Delcher A.L."/>
            <person name="Delehaunty K."/>
            <person name="Do C.B."/>
            <person name="Ebling H."/>
            <person name="Edwards K."/>
            <person name="Eickbush T."/>
            <person name="Evans J.D."/>
            <person name="Filipski A."/>
            <person name="Findeiss S."/>
            <person name="Freyhult E."/>
            <person name="Fulton L."/>
            <person name="Fulton R."/>
            <person name="Garcia A.C."/>
            <person name="Gardiner A."/>
            <person name="Garfield D.A."/>
            <person name="Garvin B.E."/>
            <person name="Gibson G."/>
            <person name="Gilbert D."/>
            <person name="Gnerre S."/>
            <person name="Godfrey J."/>
            <person name="Good R."/>
            <person name="Gotea V."/>
            <person name="Gravely B."/>
            <person name="Greenberg A.J."/>
            <person name="Griffiths-Jones S."/>
            <person name="Gross S."/>
            <person name="Guigo R."/>
            <person name="Gustafson E.A."/>
            <person name="Haerty W."/>
            <person name="Hahn M.W."/>
            <person name="Halligan D.L."/>
            <person name="Halpern A.L."/>
            <person name="Halter G.M."/>
            <person name="Han M.V."/>
            <person name="Heger A."/>
            <person name="Hillier L."/>
            <person name="Hinrichs A.S."/>
            <person name="Holmes I."/>
            <person name="Hoskins R.A."/>
            <person name="Hubisz M.J."/>
            <person name="Hultmark D."/>
            <person name="Huntley M.A."/>
            <person name="Jaffe D.B."/>
            <person name="Jagadeeshan S."/>
            <person name="Jeck W.R."/>
            <person name="Johnson J."/>
            <person name="Jones C.D."/>
            <person name="Jordan W.C."/>
            <person name="Karpen G.H."/>
            <person name="Kataoka E."/>
            <person name="Keightley P.D."/>
            <person name="Kheradpour P."/>
            <person name="Kirkness E.F."/>
            <person name="Koerich L.B."/>
            <person name="Kristiansen K."/>
            <person name="Kudrna D."/>
            <person name="Kulathinal R.J."/>
            <person name="Kumar S."/>
            <person name="Kwok R."/>
            <person name="Lander E."/>
            <person name="Langley C.H."/>
            <person name="Lapoint R."/>
            <person name="Lazzaro B.P."/>
            <person name="Lee S.J."/>
            <person name="Levesque L."/>
            <person name="Li R."/>
            <person name="Lin C.F."/>
            <person name="Lin M.F."/>
            <person name="Lindblad-Toh K."/>
            <person name="Llopart A."/>
            <person name="Long M."/>
            <person name="Low L."/>
            <person name="Lozovsky E."/>
            <person name="Lu J."/>
            <person name="Luo M."/>
            <person name="Machado C.A."/>
            <person name="Makalowski W."/>
            <person name="Marzo M."/>
            <person name="Matsuda M."/>
            <person name="Matzkin L."/>
            <person name="McAllister B."/>
            <person name="McBride C.S."/>
            <person name="McKernan B."/>
            <person name="McKernan K."/>
            <person name="Mendez-Lago M."/>
            <person name="Minx P."/>
            <person name="Mollenhauer M.U."/>
            <person name="Montooth K."/>
            <person name="Mount S.M."/>
            <person name="Mu X."/>
            <person name="Myers E."/>
            <person name="Negre B."/>
            <person name="Newfeld S."/>
            <person name="Nielsen R."/>
            <person name="Noor M.A."/>
            <person name="O'Grady P."/>
            <person name="Pachter L."/>
            <person name="Papaceit M."/>
            <person name="Parisi M.J."/>
            <person name="Parisi M."/>
            <person name="Parts L."/>
            <person name="Pedersen J.S."/>
            <person name="Pesole G."/>
            <person name="Phillippy A.M."/>
            <person name="Ponting C.P."/>
            <person name="Pop M."/>
            <person name="Porcelli D."/>
            <person name="Powell J.R."/>
            <person name="Prohaska S."/>
            <person name="Pruitt K."/>
            <person name="Puig M."/>
            <person name="Quesneville H."/>
            <person name="Ram K.R."/>
            <person name="Rand D."/>
            <person name="Rasmussen M.D."/>
            <person name="Reed L.K."/>
            <person name="Reenan R."/>
            <person name="Reily A."/>
            <person name="Remington K.A."/>
            <person name="Rieger T.T."/>
            <person name="Ritchie M.G."/>
            <person name="Robin C."/>
            <person name="Rogers Y.H."/>
            <person name="Rohde C."/>
            <person name="Rozas J."/>
            <person name="Rubenfield M.J."/>
            <person name="Ruiz A."/>
            <person name="Russo S."/>
            <person name="Salzberg S.L."/>
            <person name="Sanchez-Gracia A."/>
            <person name="Saranga D.J."/>
            <person name="Sato H."/>
            <person name="Schaeffer S.W."/>
            <person name="Schatz M.C."/>
            <person name="Schlenke T."/>
            <person name="Schwartz R."/>
            <person name="Segarra C."/>
            <person name="Singh R.S."/>
            <person name="Sirot L."/>
            <person name="Sirota M."/>
            <person name="Sisneros N.B."/>
            <person name="Smith C.D."/>
            <person name="Smith T.F."/>
            <person name="Spieth J."/>
            <person name="Stage D.E."/>
            <person name="Stark A."/>
            <person name="Stephan W."/>
            <person name="Strausberg R.L."/>
            <person name="Strempel S."/>
            <person name="Sturgill D."/>
            <person name="Sutton G."/>
            <person name="Sutton G.G."/>
            <person name="Tao W."/>
            <person name="Teichmann S."/>
            <person name="Tobari Y.N."/>
            <person name="Tomimura Y."/>
            <person name="Tsolas J.M."/>
            <person name="Valente V.L."/>
            <person name="Venter E."/>
            <person name="Venter J.C."/>
            <person name="Vicario S."/>
            <person name="Vieira F.G."/>
            <person name="Vilella A.J."/>
            <person name="Villasante A."/>
            <person name="Walenz B."/>
            <person name="Wang J."/>
            <person name="Wasserman M."/>
            <person name="Watts T."/>
            <person name="Wilson D."/>
            <person name="Wilson R.K."/>
            <person name="Wing R.A."/>
            <person name="Wolfner M.F."/>
            <person name="Wong A."/>
            <person name="Wong G.K."/>
            <person name="Wu C.I."/>
            <person name="Wu G."/>
            <person name="Yamamoto D."/>
            <person name="Yang H.P."/>
            <person name="Yang S.P."/>
            <person name="Yorke J.A."/>
            <person name="Yoshida K."/>
            <person name="Zdobnov E."/>
            <person name="Zhang P."/>
            <person name="Zhang Y."/>
            <person name="Zimin A.V."/>
            <person name="Baldwin J."/>
            <person name="Abdouelleil A."/>
            <person name="Abdulkadir J."/>
            <person name="Abebe A."/>
            <person name="Abera B."/>
            <person name="Abreu J."/>
            <person name="Acer S.C."/>
            <person name="Aftuck L."/>
            <person name="Alexander A."/>
            <person name="An P."/>
            <person name="Anderson E."/>
            <person name="Anderson S."/>
            <person name="Arachi H."/>
            <person name="Azer M."/>
            <person name="Bachantsang P."/>
            <person name="Barry A."/>
            <person name="Bayul T."/>
            <person name="Berlin A."/>
            <person name="Bessette D."/>
            <person name="Bloom T."/>
            <person name="Blye J."/>
            <person name="Boguslavskiy L."/>
            <person name="Bonnet C."/>
            <person name="Boukhgalter B."/>
            <person name="Bourzgui I."/>
            <person name="Brown A."/>
            <person name="Cahill P."/>
            <person name="Channer S."/>
            <person name="Cheshatsang Y."/>
            <person name="Chuda L."/>
            <person name="Citroen M."/>
            <person name="Collymore A."/>
            <person name="Cooke P."/>
            <person name="Costello M."/>
            <person name="D'Aco K."/>
            <person name="Daza R."/>
            <person name="De Haan G."/>
            <person name="DeGray S."/>
            <person name="DeMaso C."/>
            <person name="Dhargay N."/>
            <person name="Dooley K."/>
            <person name="Dooley E."/>
            <person name="Doricent M."/>
            <person name="Dorje P."/>
            <person name="Dorjee K."/>
            <person name="Dupes A."/>
            <person name="Elong R."/>
            <person name="Falk J."/>
            <person name="Farina A."/>
            <person name="Faro S."/>
            <person name="Ferguson D."/>
            <person name="Fisher S."/>
            <person name="Foley C.D."/>
            <person name="Franke A."/>
            <person name="Friedrich D."/>
            <person name="Gadbois L."/>
            <person name="Gearin G."/>
            <person name="Gearin C.R."/>
            <person name="Giannoukos G."/>
            <person name="Goode T."/>
            <person name="Graham J."/>
            <person name="Grandbois E."/>
            <person name="Grewal S."/>
            <person name="Gyaltsen K."/>
            <person name="Hafez N."/>
            <person name="Hagos B."/>
            <person name="Hall J."/>
            <person name="Henson C."/>
            <person name="Hollinger A."/>
            <person name="Honan T."/>
            <person name="Huard M.D."/>
            <person name="Hughes L."/>
            <person name="Hurhula B."/>
            <person name="Husby M.E."/>
            <person name="Kamat A."/>
            <person name="Kanga B."/>
            <person name="Kashin S."/>
            <person name="Khazanovich D."/>
            <person name="Kisner P."/>
            <person name="Lance K."/>
            <person name="Lara M."/>
            <person name="Lee W."/>
            <person name="Lennon N."/>
            <person name="Letendre F."/>
            <person name="LeVine R."/>
            <person name="Lipovsky A."/>
            <person name="Liu X."/>
            <person name="Liu J."/>
            <person name="Liu S."/>
            <person name="Lokyitsang T."/>
            <person name="Lokyitsang Y."/>
            <person name="Lubonja R."/>
            <person name="Lui A."/>
            <person name="MacDonald P."/>
            <person name="Magnisalis V."/>
            <person name="Maru K."/>
            <person name="Matthews C."/>
            <person name="McCusker W."/>
            <person name="McDonough S."/>
            <person name="Mehta T."/>
            <person name="Meldrim J."/>
            <person name="Meneus L."/>
            <person name="Mihai O."/>
            <person name="Mihalev A."/>
            <person name="Mihova T."/>
            <person name="Mittelman R."/>
            <person name="Mlenga V."/>
            <person name="Montmayeur A."/>
            <person name="Mulrain L."/>
            <person name="Navidi A."/>
            <person name="Naylor J."/>
            <person name="Negash T."/>
            <person name="Nguyen T."/>
            <person name="Nguyen N."/>
            <person name="Nicol R."/>
            <person name="Norbu C."/>
            <person name="Norbu N."/>
            <person name="Novod N."/>
            <person name="O'Neill B."/>
            <person name="Osman S."/>
            <person name="Markiewicz E."/>
            <person name="Oyono O.L."/>
            <person name="Patti C."/>
            <person name="Phunkhang P."/>
            <person name="Pierre F."/>
            <person name="Priest M."/>
            <person name="Raghuraman S."/>
            <person name="Rege F."/>
            <person name="Reyes R."/>
            <person name="Rise C."/>
            <person name="Rogov P."/>
            <person name="Ross K."/>
            <person name="Ryan E."/>
            <person name="Settipalli S."/>
            <person name="Shea T."/>
            <person name="Sherpa N."/>
            <person name="Shi L."/>
            <person name="Shih D."/>
            <person name="Sparrow T."/>
            <person name="Spaulding J."/>
            <person name="Stalker J."/>
            <person name="Stange-Thomann N."/>
            <person name="Stavropoulos S."/>
            <person name="Stone C."/>
            <person name="Strader C."/>
            <person name="Tesfaye S."/>
            <person name="Thomson T."/>
            <person name="Thoulutsang Y."/>
            <person name="Thoulutsang D."/>
            <person name="Topham K."/>
            <person name="Topping I."/>
            <person name="Tsamla T."/>
            <person name="Vassiliev H."/>
            <person name="Vo A."/>
            <person name="Wangchuk T."/>
            <person name="Wangdi T."/>
            <person name="Weiand M."/>
            <person name="Wilkinson J."/>
            <person name="Wilson A."/>
            <person name="Yadav S."/>
            <person name="Young G."/>
            <person name="Yu Q."/>
            <person name="Zembek L."/>
            <person name="Zhong D."/>
            <person name="Zimmer A."/>
            <person name="Zwirko Z."/>
            <person name="Jaffe D.B."/>
            <person name="Alvarez P."/>
            <person name="Brockman W."/>
            <person name="Butler J."/>
            <person name="Chin C."/>
            <person name="Gnerre S."/>
            <person name="Grabherr M."/>
            <person name="Kleber M."/>
            <person name="Mauceli E."/>
            <person name="MacCallum I."/>
        </authorList>
    </citation>
    <scope>NUCLEOTIDE SEQUENCE [LARGE SCALE GENOMIC DNA]</scope>
    <source>
        <strain evidence="3">Tucson 14024-0371.13</strain>
    </source>
</reference>
<dbReference type="STRING" id="7217.B3M256"/>
<evidence type="ECO:0000259" key="1">
    <source>
        <dbReference type="Pfam" id="PF16013"/>
    </source>
</evidence>
<evidence type="ECO:0000313" key="3">
    <source>
        <dbReference type="Proteomes" id="UP000007801"/>
    </source>
</evidence>
<protein>
    <recommendedName>
        <fullName evidence="1">DUF4781 domain-containing protein</fullName>
    </recommendedName>
</protein>
<organism evidence="2 3">
    <name type="scientific">Drosophila ananassae</name>
    <name type="common">Fruit fly</name>
    <dbReference type="NCBI Taxonomy" id="7217"/>
    <lineage>
        <taxon>Eukaryota</taxon>
        <taxon>Metazoa</taxon>
        <taxon>Ecdysozoa</taxon>
        <taxon>Arthropoda</taxon>
        <taxon>Hexapoda</taxon>
        <taxon>Insecta</taxon>
        <taxon>Pterygota</taxon>
        <taxon>Neoptera</taxon>
        <taxon>Endopterygota</taxon>
        <taxon>Diptera</taxon>
        <taxon>Brachycera</taxon>
        <taxon>Muscomorpha</taxon>
        <taxon>Ephydroidea</taxon>
        <taxon>Drosophilidae</taxon>
        <taxon>Drosophila</taxon>
        <taxon>Sophophora</taxon>
    </lineage>
</organism>
<gene>
    <name evidence="2" type="primary">Dana\GF18460</name>
    <name evidence="2" type="synonym">dana_GLEANR_19716</name>
    <name evidence="2" type="ORF">GF18460</name>
</gene>
<sequence length="579" mass="63773">MAQNQRLSAKEFQKNFAESLSCNDELIWDLVPENQPDLLKKKLKELIPDHQTRSKKTQDAVFTSLWNQRKYTNGQSLTAIIYVVVVPEEKNFENAEISTNFSYHPVIRARRCIYGTSSSHCCNLFVDENARVYQNWGHYVATNKLPPGTMVAPKSGIYKLVEGEVSLEKFVTPAGSAGRKALHVLDTSVAIGGFASAGVSIVAATCVFPFAAPLMGIAGLVGLGTATYATTRSSIRLADRSKHEQSIKLTDREARGHWLNTMAGVVGIGAAGVTKAVGLATIAGKEVGKVAQMTVNGVNITSIAVSGSSVANGVVDIIIKAMDGEDITAMDVLQLSASLVLFTHSIHNFKLASTIIREAANGKIDGFRKTLSESQRISFDKYLETTVSIRGETKGILDIIRCINDTPSHHELRSLFMSPKGVKNTVNISCSNLKLGLLLTECIVTIGKTSFNLKDYGEAILKNVVNAESFENIVRVVAESVVPNVFNLIMNMTETFLNLMLKELTELLKFFISTESVLFRMMETVLNDYREKSYQFIEAHTLPIMEKIKRQFLSLNPSNYIIPRKKCEVCDGYYTICPL</sequence>
<dbReference type="InParanoid" id="B3M256"/>
<dbReference type="HOGENOM" id="CLU_033017_0_0_1"/>
<dbReference type="EMBL" id="CH902617">
    <property type="protein sequence ID" value="EDV43380.1"/>
    <property type="molecule type" value="Genomic_DNA"/>
</dbReference>
<dbReference type="PANTHER" id="PTHR21115">
    <property type="entry name" value="GH06117P-RELATED"/>
    <property type="match status" value="1"/>
</dbReference>
<accession>B3M256</accession>
<keyword evidence="3" id="KW-1185">Reference proteome</keyword>
<feature type="domain" description="DUF4781" evidence="1">
    <location>
        <begin position="104"/>
        <end position="404"/>
    </location>
</feature>
<dbReference type="GeneID" id="6501234"/>
<dbReference type="KEGG" id="dan:6501234"/>
<name>B3M256_DROAN</name>
<dbReference type="InterPro" id="IPR031962">
    <property type="entry name" value="DUF4781"/>
</dbReference>
<evidence type="ECO:0000313" key="2">
    <source>
        <dbReference type="EMBL" id="EDV43380.1"/>
    </source>
</evidence>
<dbReference type="OrthoDB" id="6512497at2759"/>
<dbReference type="eggNOG" id="ENOG502S29Y">
    <property type="taxonomic scope" value="Eukaryota"/>
</dbReference>
<proteinExistence type="predicted"/>